<organism evidence="1">
    <name type="scientific">marine metagenome</name>
    <dbReference type="NCBI Taxonomy" id="408172"/>
    <lineage>
        <taxon>unclassified sequences</taxon>
        <taxon>metagenomes</taxon>
        <taxon>ecological metagenomes</taxon>
    </lineage>
</organism>
<dbReference type="EMBL" id="UINC01128165">
    <property type="protein sequence ID" value="SVD07738.1"/>
    <property type="molecule type" value="Genomic_DNA"/>
</dbReference>
<name>A0A382SEZ2_9ZZZZ</name>
<accession>A0A382SEZ2</accession>
<dbReference type="AlphaFoldDB" id="A0A382SEZ2"/>
<evidence type="ECO:0000313" key="1">
    <source>
        <dbReference type="EMBL" id="SVD07738.1"/>
    </source>
</evidence>
<feature type="non-terminal residue" evidence="1">
    <location>
        <position position="1"/>
    </location>
</feature>
<reference evidence="1" key="1">
    <citation type="submission" date="2018-05" db="EMBL/GenBank/DDBJ databases">
        <authorList>
            <person name="Lanie J.A."/>
            <person name="Ng W.-L."/>
            <person name="Kazmierczak K.M."/>
            <person name="Andrzejewski T.M."/>
            <person name="Davidsen T.M."/>
            <person name="Wayne K.J."/>
            <person name="Tettelin H."/>
            <person name="Glass J.I."/>
            <person name="Rusch D."/>
            <person name="Podicherti R."/>
            <person name="Tsui H.-C.T."/>
            <person name="Winkler M.E."/>
        </authorList>
    </citation>
    <scope>NUCLEOTIDE SEQUENCE</scope>
</reference>
<proteinExistence type="predicted"/>
<protein>
    <submittedName>
        <fullName evidence="1">Uncharacterized protein</fullName>
    </submittedName>
</protein>
<gene>
    <name evidence="1" type="ORF">METZ01_LOCUS360592</name>
</gene>
<sequence length="80" mass="9486">VRLKSDLFLRLNQAKRIRVAMPRLIPENHQIQVFLFPASKIWIKMSSRRKTVPRYKKWRMRKAIPASIPKTQITSRMIGG</sequence>